<keyword evidence="2" id="KW-0132">Cell division</keyword>
<gene>
    <name evidence="6" type="ORF">OZSIB_4279</name>
</gene>
<evidence type="ECO:0000256" key="5">
    <source>
        <dbReference type="SAM" id="MobiDB-lite"/>
    </source>
</evidence>
<dbReference type="GO" id="GO:0051301">
    <property type="term" value="P:cell division"/>
    <property type="evidence" value="ECO:0007669"/>
    <property type="project" value="UniProtKB-KW"/>
</dbReference>
<evidence type="ECO:0000313" key="6">
    <source>
        <dbReference type="EMBL" id="RCK79525.1"/>
    </source>
</evidence>
<accession>A0A367ZN20</accession>
<dbReference type="Pfam" id="PF04079">
    <property type="entry name" value="SMC_ScpB"/>
    <property type="match status" value="1"/>
</dbReference>
<dbReference type="PANTHER" id="PTHR34298:SF2">
    <property type="entry name" value="SEGREGATION AND CONDENSATION PROTEIN B"/>
    <property type="match status" value="1"/>
</dbReference>
<organism evidence="6 7">
    <name type="scientific">Candidatus Ozemobacter sibiricus</name>
    <dbReference type="NCBI Taxonomy" id="2268124"/>
    <lineage>
        <taxon>Bacteria</taxon>
        <taxon>Candidatus Ozemobacteria</taxon>
        <taxon>Candidatus Ozemobacterales</taxon>
        <taxon>Candidatus Ozemobacteraceae</taxon>
        <taxon>Candidatus Ozemobacter</taxon>
    </lineage>
</organism>
<evidence type="ECO:0000256" key="2">
    <source>
        <dbReference type="ARBA" id="ARBA00022618"/>
    </source>
</evidence>
<protein>
    <submittedName>
        <fullName evidence="6">Segregation and condensation protein B</fullName>
    </submittedName>
</protein>
<evidence type="ECO:0000256" key="3">
    <source>
        <dbReference type="ARBA" id="ARBA00022829"/>
    </source>
</evidence>
<dbReference type="InterPro" id="IPR036388">
    <property type="entry name" value="WH-like_DNA-bd_sf"/>
</dbReference>
<dbReference type="InterPro" id="IPR005234">
    <property type="entry name" value="ScpB_csome_segregation"/>
</dbReference>
<dbReference type="AlphaFoldDB" id="A0A367ZN20"/>
<dbReference type="InterPro" id="IPR036390">
    <property type="entry name" value="WH_DNA-bd_sf"/>
</dbReference>
<evidence type="ECO:0000313" key="7">
    <source>
        <dbReference type="Proteomes" id="UP000252355"/>
    </source>
</evidence>
<dbReference type="GO" id="GO:0051304">
    <property type="term" value="P:chromosome separation"/>
    <property type="evidence" value="ECO:0007669"/>
    <property type="project" value="InterPro"/>
</dbReference>
<keyword evidence="4" id="KW-0131">Cell cycle</keyword>
<dbReference type="PANTHER" id="PTHR34298">
    <property type="entry name" value="SEGREGATION AND CONDENSATION PROTEIN B"/>
    <property type="match status" value="1"/>
</dbReference>
<proteinExistence type="predicted"/>
<dbReference type="NCBIfam" id="TIGR00281">
    <property type="entry name" value="SMC-Scp complex subunit ScpB"/>
    <property type="match status" value="1"/>
</dbReference>
<dbReference type="SUPFAM" id="SSF46785">
    <property type="entry name" value="Winged helix' DNA-binding domain"/>
    <property type="match status" value="2"/>
</dbReference>
<name>A0A367ZN20_9BACT</name>
<dbReference type="EMBL" id="QOQW01000012">
    <property type="protein sequence ID" value="RCK79525.1"/>
    <property type="molecule type" value="Genomic_DNA"/>
</dbReference>
<evidence type="ECO:0000256" key="4">
    <source>
        <dbReference type="ARBA" id="ARBA00023306"/>
    </source>
</evidence>
<dbReference type="Proteomes" id="UP000252355">
    <property type="component" value="Unassembled WGS sequence"/>
</dbReference>
<feature type="compositionally biased region" description="Low complexity" evidence="5">
    <location>
        <begin position="15"/>
        <end position="33"/>
    </location>
</feature>
<keyword evidence="3" id="KW-0159">Chromosome partition</keyword>
<evidence type="ECO:0000256" key="1">
    <source>
        <dbReference type="ARBA" id="ARBA00022490"/>
    </source>
</evidence>
<keyword evidence="1" id="KW-0963">Cytoplasm</keyword>
<reference evidence="6 7" key="1">
    <citation type="submission" date="2018-05" db="EMBL/GenBank/DDBJ databases">
        <title>A metagenomic window into the 2 km-deep terrestrial subsurface aquifer revealed taxonomically and functionally diverse microbial community comprising novel uncultured bacterial lineages.</title>
        <authorList>
            <person name="Kadnikov V.V."/>
            <person name="Mardanov A.V."/>
            <person name="Beletsky A.V."/>
            <person name="Banks D."/>
            <person name="Pimenov N.V."/>
            <person name="Frank Y.A."/>
            <person name="Karnachuk O.V."/>
            <person name="Ravin N.V."/>
        </authorList>
    </citation>
    <scope>NUCLEOTIDE SEQUENCE [LARGE SCALE GENOMIC DNA]</scope>
    <source>
        <strain evidence="6">BY5</strain>
    </source>
</reference>
<comment type="caution">
    <text evidence="6">The sequence shown here is derived from an EMBL/GenBank/DDBJ whole genome shotgun (WGS) entry which is preliminary data.</text>
</comment>
<dbReference type="Gene3D" id="1.10.10.10">
    <property type="entry name" value="Winged helix-like DNA-binding domain superfamily/Winged helix DNA-binding domain"/>
    <property type="match status" value="2"/>
</dbReference>
<sequence>MTEPAPPRDSSFSRPEPGAAPASAAVSSSAASPSASLSPPTGALLAAALDGLLFVHAQPVPMTRIAELLAVTPEEAEALVLARKADYDADPRAGLQIVINEQGAQLATKACIAQYIQRLEGQKLVSLSLPALETLAVIAYKQPITKAEIEAIRGVNCDGVVATLLEKKLIYVSGEKPVIGRPRLYSTTQDFLYYFGLKSLKELPAPAEDLTIPPVVGPAGAAAPAAETAEPPLPTSSTEEPQS</sequence>
<feature type="region of interest" description="Disordered" evidence="5">
    <location>
        <begin position="1"/>
        <end position="33"/>
    </location>
</feature>
<feature type="region of interest" description="Disordered" evidence="5">
    <location>
        <begin position="216"/>
        <end position="243"/>
    </location>
</feature>